<protein>
    <recommendedName>
        <fullName evidence="6">Competence protein ComEA</fullName>
    </recommendedName>
</protein>
<dbReference type="PANTHER" id="PTHR21180:SF32">
    <property type="entry name" value="ENDONUCLEASE_EXONUCLEASE_PHOSPHATASE FAMILY DOMAIN-CONTAINING PROTEIN 1"/>
    <property type="match status" value="1"/>
</dbReference>
<dbReference type="AlphaFoldDB" id="A0AA37TW11"/>
<dbReference type="EMBL" id="BSPO01000003">
    <property type="protein sequence ID" value="GLS83845.1"/>
    <property type="molecule type" value="Genomic_DNA"/>
</dbReference>
<dbReference type="RefSeq" id="WP_198950914.1">
    <property type="nucleotide sequence ID" value="NZ_BSPO01000003.1"/>
</dbReference>
<evidence type="ECO:0000256" key="2">
    <source>
        <dbReference type="SAM" id="SignalP"/>
    </source>
</evidence>
<evidence type="ECO:0000256" key="1">
    <source>
        <dbReference type="SAM" id="MobiDB-lite"/>
    </source>
</evidence>
<dbReference type="InterPro" id="IPR051675">
    <property type="entry name" value="Endo/Exo/Phosphatase_dom_1"/>
</dbReference>
<dbReference type="GO" id="GO:0015628">
    <property type="term" value="P:protein secretion by the type II secretion system"/>
    <property type="evidence" value="ECO:0007669"/>
    <property type="project" value="TreeGrafter"/>
</dbReference>
<reference evidence="3" key="2">
    <citation type="submission" date="2023-01" db="EMBL/GenBank/DDBJ databases">
        <title>Draft genome sequence of Paraferrimonas haliotis strain NBRC 112785.</title>
        <authorList>
            <person name="Sun Q."/>
            <person name="Mori K."/>
        </authorList>
    </citation>
    <scope>NUCLEOTIDE SEQUENCE</scope>
    <source>
        <strain evidence="3">NBRC 112785</strain>
    </source>
</reference>
<gene>
    <name evidence="3" type="ORF">GCM10007894_18220</name>
    <name evidence="4" type="ORF">GCM10007894_19490</name>
</gene>
<feature type="signal peptide" evidence="2">
    <location>
        <begin position="1"/>
        <end position="21"/>
    </location>
</feature>
<accession>A0AA37TW11</accession>
<dbReference type="Proteomes" id="UP001157439">
    <property type="component" value="Unassembled WGS sequence"/>
</dbReference>
<evidence type="ECO:0000313" key="5">
    <source>
        <dbReference type="Proteomes" id="UP001157439"/>
    </source>
</evidence>
<name>A0AA37TW11_9GAMM</name>
<evidence type="ECO:0008006" key="6">
    <source>
        <dbReference type="Google" id="ProtNLM"/>
    </source>
</evidence>
<dbReference type="InterPro" id="IPR004509">
    <property type="entry name" value="Competence_ComEA_HhH"/>
</dbReference>
<dbReference type="InterPro" id="IPR010994">
    <property type="entry name" value="RuvA_2-like"/>
</dbReference>
<feature type="chain" id="PRO_5041630180" description="Competence protein ComEA" evidence="2">
    <location>
        <begin position="22"/>
        <end position="105"/>
    </location>
</feature>
<feature type="region of interest" description="Disordered" evidence="1">
    <location>
        <begin position="21"/>
        <end position="46"/>
    </location>
</feature>
<organism evidence="3 5">
    <name type="scientific">Paraferrimonas haliotis</name>
    <dbReference type="NCBI Taxonomy" id="2013866"/>
    <lineage>
        <taxon>Bacteria</taxon>
        <taxon>Pseudomonadati</taxon>
        <taxon>Pseudomonadota</taxon>
        <taxon>Gammaproteobacteria</taxon>
        <taxon>Alteromonadales</taxon>
        <taxon>Ferrimonadaceae</taxon>
        <taxon>Paraferrimonas</taxon>
    </lineage>
</organism>
<dbReference type="EMBL" id="BSPO01000003">
    <property type="protein sequence ID" value="GLS83972.1"/>
    <property type="molecule type" value="Genomic_DNA"/>
</dbReference>
<comment type="caution">
    <text evidence="3">The sequence shown here is derived from an EMBL/GenBank/DDBJ whole genome shotgun (WGS) entry which is preliminary data.</text>
</comment>
<evidence type="ECO:0000313" key="3">
    <source>
        <dbReference type="EMBL" id="GLS83845.1"/>
    </source>
</evidence>
<dbReference type="Gene3D" id="1.10.150.280">
    <property type="entry name" value="AF1531-like domain"/>
    <property type="match status" value="1"/>
</dbReference>
<sequence length="105" mass="11259">MFIQSLLIATALLTLSLSALANPSQPSPVSPSQSQSQSETEAKVNINQADANTLANRLSGIGLSKAQAIVAYRQQHGNFKHPQELVLVKGIGMSILEKNKHLIEL</sequence>
<dbReference type="PANTHER" id="PTHR21180">
    <property type="entry name" value="ENDONUCLEASE/EXONUCLEASE/PHOSPHATASE FAMILY DOMAIN-CONTAINING PROTEIN 1"/>
    <property type="match status" value="1"/>
</dbReference>
<dbReference type="Pfam" id="PF12836">
    <property type="entry name" value="HHH_3"/>
    <property type="match status" value="1"/>
</dbReference>
<dbReference type="NCBIfam" id="TIGR00426">
    <property type="entry name" value="competence protein ComEA helix-hairpin-helix repeat region"/>
    <property type="match status" value="1"/>
</dbReference>
<dbReference type="GO" id="GO:0015627">
    <property type="term" value="C:type II protein secretion system complex"/>
    <property type="evidence" value="ECO:0007669"/>
    <property type="project" value="TreeGrafter"/>
</dbReference>
<dbReference type="SUPFAM" id="SSF47781">
    <property type="entry name" value="RuvA domain 2-like"/>
    <property type="match status" value="1"/>
</dbReference>
<proteinExistence type="predicted"/>
<reference evidence="3 5" key="1">
    <citation type="journal article" date="2014" name="Int. J. Syst. Evol. Microbiol.">
        <title>Complete genome sequence of Corynebacterium casei LMG S-19264T (=DSM 44701T), isolated from a smear-ripened cheese.</title>
        <authorList>
            <consortium name="US DOE Joint Genome Institute (JGI-PGF)"/>
            <person name="Walter F."/>
            <person name="Albersmeier A."/>
            <person name="Kalinowski J."/>
            <person name="Ruckert C."/>
        </authorList>
    </citation>
    <scope>NUCLEOTIDE SEQUENCE [LARGE SCALE GENOMIC DNA]</scope>
    <source>
        <strain evidence="3 5">NBRC 112785</strain>
    </source>
</reference>
<keyword evidence="5" id="KW-1185">Reference proteome</keyword>
<keyword evidence="2" id="KW-0732">Signal</keyword>
<evidence type="ECO:0000313" key="4">
    <source>
        <dbReference type="EMBL" id="GLS83972.1"/>
    </source>
</evidence>